<dbReference type="HAMAP" id="MF_00929">
    <property type="entry name" value="Cellobiose_2_epim"/>
    <property type="match status" value="1"/>
</dbReference>
<keyword evidence="3 4" id="KW-0413">Isomerase</keyword>
<protein>
    <recommendedName>
        <fullName evidence="4">Cellobiose 2-epimerase</fullName>
        <shortName evidence="4">CE</shortName>
        <ecNumber evidence="4">5.1.3.11</ecNumber>
    </recommendedName>
</protein>
<evidence type="ECO:0000256" key="1">
    <source>
        <dbReference type="ARBA" id="ARBA00001470"/>
    </source>
</evidence>
<dbReference type="EC" id="5.1.3.11" evidence="4"/>
<dbReference type="Proteomes" id="UP000610456">
    <property type="component" value="Unassembled WGS sequence"/>
</dbReference>
<comment type="catalytic activity">
    <reaction evidence="1 4">
        <text>D-cellobiose = beta-D-glucosyl-(1-&gt;4)-D-mannopyranose</text>
        <dbReference type="Rhea" id="RHEA:23384"/>
        <dbReference type="ChEBI" id="CHEBI:17057"/>
        <dbReference type="ChEBI" id="CHEBI:47931"/>
        <dbReference type="EC" id="5.1.3.11"/>
    </reaction>
</comment>
<keyword evidence="6" id="KW-1185">Reference proteome</keyword>
<sequence>MSNPIEQLKTELSSELNNILEYWKEYSLDEENGGFVGQRDYLNKQISGASKGIILNTRILWSFSAAGNFQQNSELKYYADRAYEYLKNHFQDTSFGGVYWELDAEGNPVNKRKQIYAQAFAIYALSEYYIYTKKESAREWALSLFRLLEEHARDREYSGYFEAFQEDLSPIEDMRLSEKDKNSAKTMNTHLHVLESYTTLLKISGDKQVEEALESLTLLFLNKFYDDKNQHFQLFFDVHWNREGNIISYGHDIEAVWLLFEAAKELKNVALINRTRDLTVAVAETFLKEAYVPQAGVINEKELDSGQTDTDRHWWPQAEAIVGLDYAWRFSGEGKFRDALLDIWKYTRKHIIDAENGEWHFRVDENNNPYQQEDKLGMWKCPYHNSRACIQIIQQNS</sequence>
<dbReference type="GO" id="GO:0005975">
    <property type="term" value="P:carbohydrate metabolic process"/>
    <property type="evidence" value="ECO:0007669"/>
    <property type="project" value="InterPro"/>
</dbReference>
<dbReference type="SUPFAM" id="SSF48208">
    <property type="entry name" value="Six-hairpin glycosidases"/>
    <property type="match status" value="1"/>
</dbReference>
<proteinExistence type="inferred from homology"/>
<comment type="similarity">
    <text evidence="4">Belongs to the cellobiose 2-epimerase family.</text>
</comment>
<dbReference type="PANTHER" id="PTHR15108">
    <property type="entry name" value="N-ACYLGLUCOSAMINE-2-EPIMERASE"/>
    <property type="match status" value="1"/>
</dbReference>
<dbReference type="InterPro" id="IPR008928">
    <property type="entry name" value="6-hairpin_glycosidase_sf"/>
</dbReference>
<dbReference type="GO" id="GO:0047736">
    <property type="term" value="F:cellobiose epimerase activity"/>
    <property type="evidence" value="ECO:0007669"/>
    <property type="project" value="UniProtKB-UniRule"/>
</dbReference>
<dbReference type="InterPro" id="IPR010819">
    <property type="entry name" value="AGE/CE"/>
</dbReference>
<reference evidence="5" key="1">
    <citation type="journal article" date="2014" name="Int. J. Syst. Evol. Microbiol.">
        <title>Complete genome sequence of Corynebacterium casei LMG S-19264T (=DSM 44701T), isolated from a smear-ripened cheese.</title>
        <authorList>
            <consortium name="US DOE Joint Genome Institute (JGI-PGF)"/>
            <person name="Walter F."/>
            <person name="Albersmeier A."/>
            <person name="Kalinowski J."/>
            <person name="Ruckert C."/>
        </authorList>
    </citation>
    <scope>NUCLEOTIDE SEQUENCE</scope>
    <source>
        <strain evidence="5">KCTC 12719</strain>
    </source>
</reference>
<comment type="similarity">
    <text evidence="2">Belongs to the N-acylglucosamine 2-epimerase family.</text>
</comment>
<gene>
    <name evidence="5" type="ORF">GCM10007103_23920</name>
</gene>
<dbReference type="InterPro" id="IPR028584">
    <property type="entry name" value="Cellobiose_2_epim"/>
</dbReference>
<comment type="function">
    <text evidence="4">Catalyzes the reversible epimerization of cellobiose to 4-O-beta-D-glucopyranosyl-D-mannose (Glc-Man).</text>
</comment>
<reference evidence="5" key="2">
    <citation type="submission" date="2020-09" db="EMBL/GenBank/DDBJ databases">
        <authorList>
            <person name="Sun Q."/>
            <person name="Kim S."/>
        </authorList>
    </citation>
    <scope>NUCLEOTIDE SEQUENCE</scope>
    <source>
        <strain evidence="5">KCTC 12719</strain>
    </source>
</reference>
<dbReference type="AlphaFoldDB" id="A0A918SIF1"/>
<dbReference type="EMBL" id="BMXB01000010">
    <property type="protein sequence ID" value="GHA41840.1"/>
    <property type="molecule type" value="Genomic_DNA"/>
</dbReference>
<comment type="caution">
    <text evidence="5">The sequence shown here is derived from an EMBL/GenBank/DDBJ whole genome shotgun (WGS) entry which is preliminary data.</text>
</comment>
<organism evidence="5 6">
    <name type="scientific">Salinimicrobium marinum</name>
    <dbReference type="NCBI Taxonomy" id="680283"/>
    <lineage>
        <taxon>Bacteria</taxon>
        <taxon>Pseudomonadati</taxon>
        <taxon>Bacteroidota</taxon>
        <taxon>Flavobacteriia</taxon>
        <taxon>Flavobacteriales</taxon>
        <taxon>Flavobacteriaceae</taxon>
        <taxon>Salinimicrobium</taxon>
    </lineage>
</organism>
<dbReference type="Pfam" id="PF07221">
    <property type="entry name" value="GlcNAc_2-epim"/>
    <property type="match status" value="1"/>
</dbReference>
<evidence type="ECO:0000256" key="2">
    <source>
        <dbReference type="ARBA" id="ARBA00008558"/>
    </source>
</evidence>
<dbReference type="RefSeq" id="WP_189605001.1">
    <property type="nucleotide sequence ID" value="NZ_BMXB01000010.1"/>
</dbReference>
<evidence type="ECO:0000313" key="5">
    <source>
        <dbReference type="EMBL" id="GHA41840.1"/>
    </source>
</evidence>
<evidence type="ECO:0000256" key="4">
    <source>
        <dbReference type="HAMAP-Rule" id="MF_00929"/>
    </source>
</evidence>
<dbReference type="Gene3D" id="1.50.10.10">
    <property type="match status" value="1"/>
</dbReference>
<name>A0A918SIF1_9FLAO</name>
<dbReference type="InterPro" id="IPR012341">
    <property type="entry name" value="6hp_glycosidase-like_sf"/>
</dbReference>
<evidence type="ECO:0000256" key="3">
    <source>
        <dbReference type="ARBA" id="ARBA00023235"/>
    </source>
</evidence>
<evidence type="ECO:0000313" key="6">
    <source>
        <dbReference type="Proteomes" id="UP000610456"/>
    </source>
</evidence>
<accession>A0A918SIF1</accession>